<accession>A0A3G8JSD2</accession>
<reference evidence="5 6" key="1">
    <citation type="submission" date="2018-11" db="EMBL/GenBank/DDBJ databases">
        <title>Gordonia insulae sp. nov., isolated from an island soil.</title>
        <authorList>
            <person name="Kim Y.S."/>
            <person name="Kim S.B."/>
        </authorList>
    </citation>
    <scope>NUCLEOTIDE SEQUENCE [LARGE SCALE GENOMIC DNA]</scope>
    <source>
        <strain evidence="5 6">MMS17-SY073</strain>
    </source>
</reference>
<feature type="region of interest" description="Disordered" evidence="2">
    <location>
        <begin position="60"/>
        <end position="102"/>
    </location>
</feature>
<feature type="compositionally biased region" description="Basic residues" evidence="2">
    <location>
        <begin position="60"/>
        <end position="76"/>
    </location>
</feature>
<feature type="domain" description="Lsr2 DNA-binding" evidence="4">
    <location>
        <begin position="80"/>
        <end position="111"/>
    </location>
</feature>
<dbReference type="Gene3D" id="4.10.320.10">
    <property type="entry name" value="E3-binding domain"/>
    <property type="match status" value="1"/>
</dbReference>
<dbReference type="InterPro" id="IPR055370">
    <property type="entry name" value="Lsr2_DNA-bd"/>
</dbReference>
<evidence type="ECO:0000313" key="5">
    <source>
        <dbReference type="EMBL" id="AZG48044.1"/>
    </source>
</evidence>
<name>A0A3G8JSD2_9ACTN</name>
<evidence type="ECO:0000259" key="4">
    <source>
        <dbReference type="Pfam" id="PF23359"/>
    </source>
</evidence>
<dbReference type="InterPro" id="IPR024412">
    <property type="entry name" value="Lsr2_dim_dom"/>
</dbReference>
<proteinExistence type="predicted"/>
<evidence type="ECO:0000256" key="2">
    <source>
        <dbReference type="SAM" id="MobiDB-lite"/>
    </source>
</evidence>
<keyword evidence="6" id="KW-1185">Reference proteome</keyword>
<feature type="compositionally biased region" description="Basic and acidic residues" evidence="2">
    <location>
        <begin position="84"/>
        <end position="102"/>
    </location>
</feature>
<dbReference type="GO" id="GO:0003677">
    <property type="term" value="F:DNA binding"/>
    <property type="evidence" value="ECO:0007669"/>
    <property type="project" value="UniProtKB-KW"/>
</dbReference>
<dbReference type="InterPro" id="IPR042261">
    <property type="entry name" value="Lsr2-like_dimerization"/>
</dbReference>
<dbReference type="Proteomes" id="UP000271469">
    <property type="component" value="Chromosome"/>
</dbReference>
<sequence length="114" mass="13000">MATVTRYEITDDIDGKPLDVDDLNVVDWSWRGVDYQFDTSTANLQRIESGRVPVSTLLTRSRRKGGRRQATTRRARSTAGVDTKQVREWARENGHDVSDRGRLPDHVVDAYLAR</sequence>
<dbReference type="AlphaFoldDB" id="A0A3G8JSD2"/>
<gene>
    <name evidence="5" type="primary">lsr2_1</name>
    <name evidence="5" type="ORF">D7316_04657</name>
</gene>
<dbReference type="EMBL" id="CP033972">
    <property type="protein sequence ID" value="AZG48044.1"/>
    <property type="molecule type" value="Genomic_DNA"/>
</dbReference>
<evidence type="ECO:0000259" key="3">
    <source>
        <dbReference type="Pfam" id="PF11774"/>
    </source>
</evidence>
<evidence type="ECO:0000313" key="6">
    <source>
        <dbReference type="Proteomes" id="UP000271469"/>
    </source>
</evidence>
<dbReference type="KEGG" id="gom:D7316_04657"/>
<dbReference type="Pfam" id="PF11774">
    <property type="entry name" value="Lsr2"/>
    <property type="match status" value="1"/>
</dbReference>
<protein>
    <submittedName>
        <fullName evidence="5">Nucleoid-associated protein Lsr2</fullName>
    </submittedName>
</protein>
<feature type="domain" description="Lsr2 dimerization" evidence="3">
    <location>
        <begin position="1"/>
        <end position="63"/>
    </location>
</feature>
<dbReference type="OrthoDB" id="4113332at2"/>
<keyword evidence="1" id="KW-0238">DNA-binding</keyword>
<dbReference type="Gene3D" id="3.30.60.230">
    <property type="entry name" value="Lsr2, dimerization domain"/>
    <property type="match status" value="1"/>
</dbReference>
<evidence type="ECO:0000256" key="1">
    <source>
        <dbReference type="ARBA" id="ARBA00023125"/>
    </source>
</evidence>
<dbReference type="InterPro" id="IPR036625">
    <property type="entry name" value="E3-bd_dom_sf"/>
</dbReference>
<dbReference type="GO" id="GO:0016746">
    <property type="term" value="F:acyltransferase activity"/>
    <property type="evidence" value="ECO:0007669"/>
    <property type="project" value="InterPro"/>
</dbReference>
<dbReference type="RefSeq" id="WP_124710316.1">
    <property type="nucleotide sequence ID" value="NZ_CP033972.1"/>
</dbReference>
<organism evidence="5 6">
    <name type="scientific">Gordonia insulae</name>
    <dbReference type="NCBI Taxonomy" id="2420509"/>
    <lineage>
        <taxon>Bacteria</taxon>
        <taxon>Bacillati</taxon>
        <taxon>Actinomycetota</taxon>
        <taxon>Actinomycetes</taxon>
        <taxon>Mycobacteriales</taxon>
        <taxon>Gordoniaceae</taxon>
        <taxon>Gordonia</taxon>
    </lineage>
</organism>
<dbReference type="Pfam" id="PF23359">
    <property type="entry name" value="Lsr2_DNA-bd"/>
    <property type="match status" value="1"/>
</dbReference>